<feature type="compositionally biased region" description="Basic and acidic residues" evidence="6">
    <location>
        <begin position="412"/>
        <end position="429"/>
    </location>
</feature>
<evidence type="ECO:0000256" key="4">
    <source>
        <dbReference type="ARBA" id="ARBA00023204"/>
    </source>
</evidence>
<dbReference type="Pfam" id="PF13589">
    <property type="entry name" value="HATPase_c_3"/>
    <property type="match status" value="1"/>
</dbReference>
<dbReference type="FunFam" id="3.30.565.10:FF:000003">
    <property type="entry name" value="DNA mismatch repair endonuclease MutL"/>
    <property type="match status" value="1"/>
</dbReference>
<dbReference type="Pfam" id="PF01119">
    <property type="entry name" value="DNA_mis_repair"/>
    <property type="match status" value="1"/>
</dbReference>
<comment type="function">
    <text evidence="5">This protein is involved in the repair of mismatches in DNA. It is required for dam-dependent methyl-directed DNA mismatch repair. May act as a 'molecular matchmaker', a protein that promotes the formation of a stable complex between two or more DNA-binding proteins in an ATP-dependent manner without itself being part of a final effector complex.</text>
</comment>
<dbReference type="RefSeq" id="WP_091399966.1">
    <property type="nucleotide sequence ID" value="NZ_FNQY01000019.1"/>
</dbReference>
<dbReference type="GO" id="GO:0005524">
    <property type="term" value="F:ATP binding"/>
    <property type="evidence" value="ECO:0007669"/>
    <property type="project" value="InterPro"/>
</dbReference>
<evidence type="ECO:0000259" key="8">
    <source>
        <dbReference type="SMART" id="SM01340"/>
    </source>
</evidence>
<dbReference type="Gene3D" id="3.30.1540.20">
    <property type="entry name" value="MutL, C-terminal domain, dimerisation subdomain"/>
    <property type="match status" value="1"/>
</dbReference>
<feature type="domain" description="DNA mismatch repair protein S5" evidence="8">
    <location>
        <begin position="208"/>
        <end position="326"/>
    </location>
</feature>
<dbReference type="InterPro" id="IPR014721">
    <property type="entry name" value="Ribsml_uS5_D2-typ_fold_subgr"/>
</dbReference>
<dbReference type="GO" id="GO:0006298">
    <property type="term" value="P:mismatch repair"/>
    <property type="evidence" value="ECO:0007669"/>
    <property type="project" value="UniProtKB-UniRule"/>
</dbReference>
<dbReference type="InterPro" id="IPR014762">
    <property type="entry name" value="DNA_mismatch_repair_CS"/>
</dbReference>
<dbReference type="HAMAP" id="MF_00149">
    <property type="entry name" value="DNA_mis_repair"/>
    <property type="match status" value="1"/>
</dbReference>
<dbReference type="SUPFAM" id="SSF118116">
    <property type="entry name" value="DNA mismatch repair protein MutL"/>
    <property type="match status" value="1"/>
</dbReference>
<dbReference type="Pfam" id="PF08676">
    <property type="entry name" value="MutL_C"/>
    <property type="match status" value="1"/>
</dbReference>
<dbReference type="InterPro" id="IPR014790">
    <property type="entry name" value="MutL_C"/>
</dbReference>
<dbReference type="InterPro" id="IPR020667">
    <property type="entry name" value="DNA_mismatch_repair_MutL"/>
</dbReference>
<dbReference type="SMART" id="SM00853">
    <property type="entry name" value="MutL_C"/>
    <property type="match status" value="1"/>
</dbReference>
<organism evidence="9 10">
    <name type="scientific">Arachidicoccus rhizosphaerae</name>
    <dbReference type="NCBI Taxonomy" id="551991"/>
    <lineage>
        <taxon>Bacteria</taxon>
        <taxon>Pseudomonadati</taxon>
        <taxon>Bacteroidota</taxon>
        <taxon>Chitinophagia</taxon>
        <taxon>Chitinophagales</taxon>
        <taxon>Chitinophagaceae</taxon>
        <taxon>Arachidicoccus</taxon>
    </lineage>
</organism>
<keyword evidence="3 5" id="KW-0227">DNA damage</keyword>
<dbReference type="PANTHER" id="PTHR10073:SF12">
    <property type="entry name" value="DNA MISMATCH REPAIR PROTEIN MLH1"/>
    <property type="match status" value="1"/>
</dbReference>
<dbReference type="CDD" id="cd16926">
    <property type="entry name" value="HATPase_MutL-MLH-PMS-like"/>
    <property type="match status" value="1"/>
</dbReference>
<dbReference type="CDD" id="cd00782">
    <property type="entry name" value="MutL_Trans"/>
    <property type="match status" value="1"/>
</dbReference>
<dbReference type="SUPFAM" id="SSF55874">
    <property type="entry name" value="ATPase domain of HSP90 chaperone/DNA topoisomerase II/histidine kinase"/>
    <property type="match status" value="1"/>
</dbReference>
<dbReference type="STRING" id="551991.SAMN05192529_11966"/>
<dbReference type="InterPro" id="IPR038973">
    <property type="entry name" value="MutL/Mlh/Pms-like"/>
</dbReference>
<dbReference type="GO" id="GO:0030983">
    <property type="term" value="F:mismatched DNA binding"/>
    <property type="evidence" value="ECO:0007669"/>
    <property type="project" value="InterPro"/>
</dbReference>
<evidence type="ECO:0000313" key="9">
    <source>
        <dbReference type="EMBL" id="SEA45313.1"/>
    </source>
</evidence>
<dbReference type="PROSITE" id="PS00058">
    <property type="entry name" value="DNA_MISMATCH_REPAIR_1"/>
    <property type="match status" value="1"/>
</dbReference>
<dbReference type="SMART" id="SM01340">
    <property type="entry name" value="DNA_mis_repair"/>
    <property type="match status" value="1"/>
</dbReference>
<comment type="similarity">
    <text evidence="1 5">Belongs to the DNA mismatch repair MutL/HexB family.</text>
</comment>
<evidence type="ECO:0000256" key="2">
    <source>
        <dbReference type="ARBA" id="ARBA00021975"/>
    </source>
</evidence>
<keyword evidence="4 5" id="KW-0234">DNA repair</keyword>
<dbReference type="SUPFAM" id="SSF54211">
    <property type="entry name" value="Ribosomal protein S5 domain 2-like"/>
    <property type="match status" value="1"/>
</dbReference>
<dbReference type="InterPro" id="IPR036890">
    <property type="entry name" value="HATPase_C_sf"/>
</dbReference>
<dbReference type="InterPro" id="IPR037198">
    <property type="entry name" value="MutL_C_sf"/>
</dbReference>
<feature type="compositionally biased region" description="Basic and acidic residues" evidence="6">
    <location>
        <begin position="438"/>
        <end position="448"/>
    </location>
</feature>
<dbReference type="NCBIfam" id="TIGR00585">
    <property type="entry name" value="mutl"/>
    <property type="match status" value="1"/>
</dbReference>
<dbReference type="Gene3D" id="3.30.230.10">
    <property type="match status" value="1"/>
</dbReference>
<dbReference type="Gene3D" id="3.30.565.10">
    <property type="entry name" value="Histidine kinase-like ATPase, C-terminal domain"/>
    <property type="match status" value="1"/>
</dbReference>
<dbReference type="Gene3D" id="3.30.1370.100">
    <property type="entry name" value="MutL, C-terminal domain, regulatory subdomain"/>
    <property type="match status" value="1"/>
</dbReference>
<protein>
    <recommendedName>
        <fullName evidence="2 5">DNA mismatch repair protein MutL</fullName>
    </recommendedName>
</protein>
<name>A0A1H4BAZ3_9BACT</name>
<evidence type="ECO:0000256" key="5">
    <source>
        <dbReference type="HAMAP-Rule" id="MF_00149"/>
    </source>
</evidence>
<dbReference type="Proteomes" id="UP000199041">
    <property type="component" value="Unassembled WGS sequence"/>
</dbReference>
<dbReference type="InterPro" id="IPR013507">
    <property type="entry name" value="DNA_mismatch_S5_2-like"/>
</dbReference>
<dbReference type="InterPro" id="IPR002099">
    <property type="entry name" value="MutL/Mlh/PMS"/>
</dbReference>
<accession>A0A1H4BAZ3</accession>
<evidence type="ECO:0000256" key="1">
    <source>
        <dbReference type="ARBA" id="ARBA00006082"/>
    </source>
</evidence>
<proteinExistence type="inferred from homology"/>
<keyword evidence="10" id="KW-1185">Reference proteome</keyword>
<dbReference type="InterPro" id="IPR020568">
    <property type="entry name" value="Ribosomal_Su5_D2-typ_SF"/>
</dbReference>
<reference evidence="9 10" key="1">
    <citation type="submission" date="2016-10" db="EMBL/GenBank/DDBJ databases">
        <authorList>
            <person name="de Groot N.N."/>
        </authorList>
    </citation>
    <scope>NUCLEOTIDE SEQUENCE [LARGE SCALE GENOMIC DNA]</scope>
    <source>
        <strain evidence="9 10">Vu-144</strain>
    </source>
</reference>
<evidence type="ECO:0000256" key="3">
    <source>
        <dbReference type="ARBA" id="ARBA00022763"/>
    </source>
</evidence>
<evidence type="ECO:0000256" key="6">
    <source>
        <dbReference type="SAM" id="MobiDB-lite"/>
    </source>
</evidence>
<gene>
    <name evidence="5" type="primary">mutL</name>
    <name evidence="9" type="ORF">SAMN05192529_11966</name>
</gene>
<evidence type="ECO:0000313" key="10">
    <source>
        <dbReference type="Proteomes" id="UP000199041"/>
    </source>
</evidence>
<dbReference type="OrthoDB" id="9763467at2"/>
<dbReference type="PANTHER" id="PTHR10073">
    <property type="entry name" value="DNA MISMATCH REPAIR PROTEIN MLH, PMS, MUTL"/>
    <property type="match status" value="1"/>
</dbReference>
<feature type="region of interest" description="Disordered" evidence="6">
    <location>
        <begin position="389"/>
        <end position="500"/>
    </location>
</feature>
<dbReference type="AlphaFoldDB" id="A0A1H4BAZ3"/>
<dbReference type="GO" id="GO:0016887">
    <property type="term" value="F:ATP hydrolysis activity"/>
    <property type="evidence" value="ECO:0007669"/>
    <property type="project" value="InterPro"/>
</dbReference>
<dbReference type="GO" id="GO:0032300">
    <property type="term" value="C:mismatch repair complex"/>
    <property type="evidence" value="ECO:0007669"/>
    <property type="project" value="InterPro"/>
</dbReference>
<sequence>MDIIRKLPDNIANQIAAGEVIQRPASAVKELLENAIDAGATHIQLIIQDAGKALVQVIDNGKGMSEADAVLSLERHATSKIKKIEDLFEIKTMGFRGEALASIAAVAEVEIRTRQADQELGVRIEASHSTIQQKEPCAAPKGTSFSMKNLFFNVPARRNFLKSNAAELRHIIEEFTRVALAFPEIFFSLTSNGQEMFHLDPGPIKARIVQLLGANLKSQLVSVNDETDYINIHGFIGKPEVSKKTRGDQYFFVNNRFIKSAYLNHAVTGAFNELIPKENYPLYVLFIDIDPNQVDINVHPTKQEIKFEDEKIIYAFVRAAIKHSLVQSSVAPSLDFSLNPEIQQLDAVNKPFNDATQKATSAGDLYKTFTQKNQAHFIEGSSQGNLKNWQDFFKPAGGASPNPKEGLMAPDRLADDKKSENFSPKERPEQFGSQGQEPNRDSEAKRIADFLNMPDEDPAPDTAPDTGLPLNLQPGKGGYQLREDPDGFSSLPTDLPDNTRELLQNKAGNPQKAPGYSLDNGADQNGMDYHSGATGELGLDYFALAGAAGAADLGLGLGASVGKVKKAIDLVEGAPLLQIQQTYIIAPTTNGYVLVHQQLAHERILYEQFSHKLHKSSGASQRLLIPCDLHISMADGLLLEELKDTIQALGYYIEKDDKGNYGVTAVPADMPTGGEARAIELLLEQFKHFNSEIRFSKKEKVIRCMARQQAVKAGKILTQAEMLRLVEDLFNCDISALTAAGDSPTYIEFKEDYLDGLFGIGK</sequence>
<evidence type="ECO:0000259" key="7">
    <source>
        <dbReference type="SMART" id="SM00853"/>
    </source>
</evidence>
<dbReference type="InterPro" id="IPR042121">
    <property type="entry name" value="MutL_C_regsub"/>
</dbReference>
<dbReference type="InterPro" id="IPR042120">
    <property type="entry name" value="MutL_C_dimsub"/>
</dbReference>
<feature type="domain" description="MutL C-terminal dimerisation" evidence="7">
    <location>
        <begin position="575"/>
        <end position="717"/>
    </location>
</feature>
<dbReference type="EMBL" id="FNQY01000019">
    <property type="protein sequence ID" value="SEA45313.1"/>
    <property type="molecule type" value="Genomic_DNA"/>
</dbReference>
<dbReference type="GO" id="GO:0140664">
    <property type="term" value="F:ATP-dependent DNA damage sensor activity"/>
    <property type="evidence" value="ECO:0007669"/>
    <property type="project" value="InterPro"/>
</dbReference>